<evidence type="ECO:0000313" key="3">
    <source>
        <dbReference type="Proteomes" id="UP000228896"/>
    </source>
</evidence>
<protein>
    <recommendedName>
        <fullName evidence="1">Integrase catalytic domain-containing protein</fullName>
    </recommendedName>
</protein>
<comment type="caution">
    <text evidence="2">The sequence shown here is derived from an EMBL/GenBank/DDBJ whole genome shotgun (WGS) entry which is preliminary data.</text>
</comment>
<proteinExistence type="predicted"/>
<name>A0A2M7DNP5_9BACT</name>
<dbReference type="InterPro" id="IPR047797">
    <property type="entry name" value="ISNCY_transpos"/>
</dbReference>
<dbReference type="AlphaFoldDB" id="A0A2M7DNP5"/>
<feature type="domain" description="Integrase catalytic" evidence="1">
    <location>
        <begin position="139"/>
        <end position="316"/>
    </location>
</feature>
<dbReference type="Gene3D" id="3.30.420.10">
    <property type="entry name" value="Ribonuclease H-like superfamily/Ribonuclease H"/>
    <property type="match status" value="1"/>
</dbReference>
<accession>A0A2M7DNP5</accession>
<organism evidence="2 3">
    <name type="scientific">Candidatus Falkowbacteria bacterium CG02_land_8_20_14_3_00_36_14</name>
    <dbReference type="NCBI Taxonomy" id="1974560"/>
    <lineage>
        <taxon>Bacteria</taxon>
        <taxon>Candidatus Falkowiibacteriota</taxon>
    </lineage>
</organism>
<sequence length="438" mass="51396">MTQKLISMTKKELERSNVIQNLIDGKINGTDASKQIDLSIRQIRRIKANVKKHGIIGLIHASRGKQSNRKLQNNLIERAKKYLKEKYYDFGPTFASEKLLKVEKININRETIRIILDKMGLRKIKQRKQSKNRHVWRARKDNYGEMQQFDGSYHIWFGDEETCLLLSVDDATGKITYAKFDINESAKTVFKFWLEYFDKHGLPLSIYLDKFSTYKINHKNAVDNKDMITQFQRATNQIGVKLITAHSPQAKGRVERMNGTLQDRLVKELRLAGITTIDEANKFLEEYIPKFNAKFAVVPQRGKDLHKKINNIVREKLLQIFSIQNARKINNDYTVRFENNYFQLDEQQPTTVYKKDSVIIEEHLDGEIKINLKEHYLNYKILPERPQKEINIKLAALTRQKQNSYKPPIDHPWRTQFLFNRRKNKATGCVLTNAIKSE</sequence>
<reference evidence="3" key="1">
    <citation type="submission" date="2017-09" db="EMBL/GenBank/DDBJ databases">
        <title>Depth-based differentiation of microbial function through sediment-hosted aquifers and enrichment of novel symbionts in the deep terrestrial subsurface.</title>
        <authorList>
            <person name="Probst A.J."/>
            <person name="Ladd B."/>
            <person name="Jarett J.K."/>
            <person name="Geller-Mcgrath D.E."/>
            <person name="Sieber C.M.K."/>
            <person name="Emerson J.B."/>
            <person name="Anantharaman K."/>
            <person name="Thomas B.C."/>
            <person name="Malmstrom R."/>
            <person name="Stieglmeier M."/>
            <person name="Klingl A."/>
            <person name="Woyke T."/>
            <person name="Ryan C.M."/>
            <person name="Banfield J.F."/>
        </authorList>
    </citation>
    <scope>NUCLEOTIDE SEQUENCE [LARGE SCALE GENOMIC DNA]</scope>
</reference>
<dbReference type="InterPro" id="IPR012337">
    <property type="entry name" value="RNaseH-like_sf"/>
</dbReference>
<dbReference type="InterPro" id="IPR001584">
    <property type="entry name" value="Integrase_cat-core"/>
</dbReference>
<dbReference type="NCBIfam" id="NF033594">
    <property type="entry name" value="transpos_ISNCY_2"/>
    <property type="match status" value="1"/>
</dbReference>
<dbReference type="PROSITE" id="PS50994">
    <property type="entry name" value="INTEGRASE"/>
    <property type="match status" value="1"/>
</dbReference>
<dbReference type="PANTHER" id="PTHR35004">
    <property type="entry name" value="TRANSPOSASE RV3428C-RELATED"/>
    <property type="match status" value="1"/>
</dbReference>
<dbReference type="GO" id="GO:0003676">
    <property type="term" value="F:nucleic acid binding"/>
    <property type="evidence" value="ECO:0007669"/>
    <property type="project" value="InterPro"/>
</dbReference>
<dbReference type="SUPFAM" id="SSF53098">
    <property type="entry name" value="Ribonuclease H-like"/>
    <property type="match status" value="1"/>
</dbReference>
<dbReference type="Proteomes" id="UP000228896">
    <property type="component" value="Unassembled WGS sequence"/>
</dbReference>
<evidence type="ECO:0000313" key="2">
    <source>
        <dbReference type="EMBL" id="PIV51364.1"/>
    </source>
</evidence>
<evidence type="ECO:0000259" key="1">
    <source>
        <dbReference type="PROSITE" id="PS50994"/>
    </source>
</evidence>
<dbReference type="EMBL" id="PETS01000068">
    <property type="protein sequence ID" value="PIV51364.1"/>
    <property type="molecule type" value="Genomic_DNA"/>
</dbReference>
<dbReference type="InterPro" id="IPR009057">
    <property type="entry name" value="Homeodomain-like_sf"/>
</dbReference>
<dbReference type="InterPro" id="IPR036397">
    <property type="entry name" value="RNaseH_sf"/>
</dbReference>
<gene>
    <name evidence="2" type="ORF">COS18_02885</name>
</gene>
<dbReference type="GO" id="GO:0015074">
    <property type="term" value="P:DNA integration"/>
    <property type="evidence" value="ECO:0007669"/>
    <property type="project" value="InterPro"/>
</dbReference>
<dbReference type="PANTHER" id="PTHR35004:SF7">
    <property type="entry name" value="INTEGRASE PROTEIN"/>
    <property type="match status" value="1"/>
</dbReference>
<dbReference type="SUPFAM" id="SSF46689">
    <property type="entry name" value="Homeodomain-like"/>
    <property type="match status" value="1"/>
</dbReference>